<dbReference type="eggNOG" id="COG1051">
    <property type="taxonomic scope" value="Bacteria"/>
</dbReference>
<reference evidence="4 5" key="1">
    <citation type="submission" date="2012-01" db="EMBL/GenBank/DDBJ databases">
        <title>The Genome Sequence of Odoribacter laneus YIT 12061.</title>
        <authorList>
            <consortium name="The Broad Institute Genome Sequencing Platform"/>
            <person name="Earl A."/>
            <person name="Ward D."/>
            <person name="Feldgarden M."/>
            <person name="Gevers D."/>
            <person name="Morotomi M."/>
            <person name="Young S.K."/>
            <person name="Zeng Q."/>
            <person name="Gargeya S."/>
            <person name="Fitzgerald M."/>
            <person name="Haas B."/>
            <person name="Abouelleil A."/>
            <person name="Alvarado L."/>
            <person name="Arachchi H.M."/>
            <person name="Berlin A."/>
            <person name="Chapman S.B."/>
            <person name="Gearin G."/>
            <person name="Goldberg J."/>
            <person name="Griggs A."/>
            <person name="Gujja S."/>
            <person name="Hansen M."/>
            <person name="Heiman D."/>
            <person name="Howarth C."/>
            <person name="Larimer J."/>
            <person name="Lui A."/>
            <person name="MacDonald P.J.P."/>
            <person name="McCowen C."/>
            <person name="Montmayeur A."/>
            <person name="Murphy C."/>
            <person name="Neiman D."/>
            <person name="Pearson M."/>
            <person name="Priest M."/>
            <person name="Roberts A."/>
            <person name="Saif S."/>
            <person name="Shea T."/>
            <person name="Sisk P."/>
            <person name="Stolte C."/>
            <person name="Sykes S."/>
            <person name="Wortman J."/>
            <person name="Nusbaum C."/>
            <person name="Birren B."/>
        </authorList>
    </citation>
    <scope>NUCLEOTIDE SEQUENCE [LARGE SCALE GENOMIC DNA]</scope>
    <source>
        <strain evidence="4 5">YIT 12061</strain>
    </source>
</reference>
<dbReference type="PANTHER" id="PTHR43736">
    <property type="entry name" value="ADP-RIBOSE PYROPHOSPHATASE"/>
    <property type="match status" value="1"/>
</dbReference>
<accession>H1DH90</accession>
<proteinExistence type="inferred from homology"/>
<dbReference type="HOGENOM" id="CLU_104636_0_0_10"/>
<comment type="similarity">
    <text evidence="2">Belongs to the Nudix hydrolase family.</text>
</comment>
<dbReference type="EMBL" id="ADMC01000022">
    <property type="protein sequence ID" value="EHP47773.1"/>
    <property type="molecule type" value="Genomic_DNA"/>
</dbReference>
<protein>
    <recommendedName>
        <fullName evidence="3">Nudix hydrolase domain-containing protein</fullName>
    </recommendedName>
</protein>
<comment type="caution">
    <text evidence="4">The sequence shown here is derived from an EMBL/GenBank/DDBJ whole genome shotgun (WGS) entry which is preliminary data.</text>
</comment>
<keyword evidence="5" id="KW-1185">Reference proteome</keyword>
<sequence>MQMYKVFFKESSFLLSDDKSLLKNSPDVFVHTSSQTTKNYIFHLLREPNIFHAKIYAPDAGQLFAEFQSFFTVVEAAGGIVRQTDQLLMIKRLGVIDLPKGHVEQGESIEECALREVEEECGIRELTIQTFLQTTWHIYFREEKWHLKKTYWYTMTCPTGQALIPQTAEGIEEVFWLRTREIDRILPQTYASLRGVLQALQKA</sequence>
<dbReference type="PANTHER" id="PTHR43736:SF1">
    <property type="entry name" value="DIHYDRONEOPTERIN TRIPHOSPHATE DIPHOSPHATASE"/>
    <property type="match status" value="1"/>
</dbReference>
<feature type="domain" description="Nudix hydrolase" evidence="3">
    <location>
        <begin position="72"/>
        <end position="200"/>
    </location>
</feature>
<dbReference type="InterPro" id="IPR000086">
    <property type="entry name" value="NUDIX_hydrolase_dom"/>
</dbReference>
<name>H1DH90_9BACT</name>
<evidence type="ECO:0000256" key="1">
    <source>
        <dbReference type="ARBA" id="ARBA00022801"/>
    </source>
</evidence>
<evidence type="ECO:0000256" key="2">
    <source>
        <dbReference type="RuleBase" id="RU003476"/>
    </source>
</evidence>
<dbReference type="InterPro" id="IPR015797">
    <property type="entry name" value="NUDIX_hydrolase-like_dom_sf"/>
</dbReference>
<evidence type="ECO:0000313" key="5">
    <source>
        <dbReference type="Proteomes" id="UP000004892"/>
    </source>
</evidence>
<dbReference type="SUPFAM" id="SSF55811">
    <property type="entry name" value="Nudix"/>
    <property type="match status" value="1"/>
</dbReference>
<gene>
    <name evidence="4" type="ORF">HMPREF9449_01626</name>
</gene>
<dbReference type="Proteomes" id="UP000004892">
    <property type="component" value="Unassembled WGS sequence"/>
</dbReference>
<dbReference type="STRING" id="742817.HMPREF9449_01626"/>
<keyword evidence="1 2" id="KW-0378">Hydrolase</keyword>
<dbReference type="InterPro" id="IPR020084">
    <property type="entry name" value="NUDIX_hydrolase_CS"/>
</dbReference>
<dbReference type="AlphaFoldDB" id="H1DH90"/>
<dbReference type="CDD" id="cd03673">
    <property type="entry name" value="NUDIX_Ap6A_hydrolase"/>
    <property type="match status" value="1"/>
</dbReference>
<dbReference type="GO" id="GO:0016787">
    <property type="term" value="F:hydrolase activity"/>
    <property type="evidence" value="ECO:0007669"/>
    <property type="project" value="UniProtKB-KW"/>
</dbReference>
<dbReference type="PROSITE" id="PS00893">
    <property type="entry name" value="NUDIX_BOX"/>
    <property type="match status" value="1"/>
</dbReference>
<evidence type="ECO:0000313" key="4">
    <source>
        <dbReference type="EMBL" id="EHP47773.1"/>
    </source>
</evidence>
<organism evidence="4 5">
    <name type="scientific">Odoribacter laneus YIT 12061</name>
    <dbReference type="NCBI Taxonomy" id="742817"/>
    <lineage>
        <taxon>Bacteria</taxon>
        <taxon>Pseudomonadati</taxon>
        <taxon>Bacteroidota</taxon>
        <taxon>Bacteroidia</taxon>
        <taxon>Bacteroidales</taxon>
        <taxon>Odoribacteraceae</taxon>
        <taxon>Odoribacter</taxon>
    </lineage>
</organism>
<dbReference type="PROSITE" id="PS51462">
    <property type="entry name" value="NUDIX"/>
    <property type="match status" value="1"/>
</dbReference>
<dbReference type="Pfam" id="PF00293">
    <property type="entry name" value="NUDIX"/>
    <property type="match status" value="1"/>
</dbReference>
<dbReference type="PRINTS" id="PR00502">
    <property type="entry name" value="NUDIXFAMILY"/>
</dbReference>
<dbReference type="PATRIC" id="fig|742817.3.peg.1736"/>
<dbReference type="Gene3D" id="3.90.79.10">
    <property type="entry name" value="Nucleoside Triphosphate Pyrophosphohydrolase"/>
    <property type="match status" value="1"/>
</dbReference>
<dbReference type="InterPro" id="IPR020476">
    <property type="entry name" value="Nudix_hydrolase"/>
</dbReference>
<evidence type="ECO:0000259" key="3">
    <source>
        <dbReference type="PROSITE" id="PS51462"/>
    </source>
</evidence>